<dbReference type="Gene3D" id="3.40.50.300">
    <property type="entry name" value="P-loop containing nucleotide triphosphate hydrolases"/>
    <property type="match status" value="1"/>
</dbReference>
<evidence type="ECO:0000313" key="5">
    <source>
        <dbReference type="Proteomes" id="UP000178656"/>
    </source>
</evidence>
<protein>
    <recommendedName>
        <fullName evidence="3">AAA+ ATPase domain-containing protein</fullName>
    </recommendedName>
</protein>
<dbReference type="SMART" id="SM00382">
    <property type="entry name" value="AAA"/>
    <property type="match status" value="1"/>
</dbReference>
<name>A0A1F5T8Y9_9BACT</name>
<dbReference type="InterPro" id="IPR003959">
    <property type="entry name" value="ATPase_AAA_core"/>
</dbReference>
<reference evidence="4 5" key="1">
    <citation type="journal article" date="2016" name="Nat. Commun.">
        <title>Thousands of microbial genomes shed light on interconnected biogeochemical processes in an aquifer system.</title>
        <authorList>
            <person name="Anantharaman K."/>
            <person name="Brown C.T."/>
            <person name="Hug L.A."/>
            <person name="Sharon I."/>
            <person name="Castelle C.J."/>
            <person name="Probst A.J."/>
            <person name="Thomas B.C."/>
            <person name="Singh A."/>
            <person name="Wilkins M.J."/>
            <person name="Karaoz U."/>
            <person name="Brodie E.L."/>
            <person name="Williams K.H."/>
            <person name="Hubbard S.S."/>
            <person name="Banfield J.F."/>
        </authorList>
    </citation>
    <scope>NUCLEOTIDE SEQUENCE [LARGE SCALE GENOMIC DNA]</scope>
</reference>
<dbReference type="Gene3D" id="1.10.8.60">
    <property type="match status" value="1"/>
</dbReference>
<gene>
    <name evidence="4" type="ORF">A2482_04075</name>
</gene>
<dbReference type="InterPro" id="IPR003960">
    <property type="entry name" value="ATPase_AAA_CS"/>
</dbReference>
<evidence type="ECO:0000313" key="4">
    <source>
        <dbReference type="EMBL" id="OGF35405.1"/>
    </source>
</evidence>
<dbReference type="GO" id="GO:0016887">
    <property type="term" value="F:ATP hydrolysis activity"/>
    <property type="evidence" value="ECO:0007669"/>
    <property type="project" value="InterPro"/>
</dbReference>
<dbReference type="AlphaFoldDB" id="A0A1F5T8Y9"/>
<accession>A0A1F5T8Y9</accession>
<evidence type="ECO:0000256" key="2">
    <source>
        <dbReference type="SAM" id="MobiDB-lite"/>
    </source>
</evidence>
<dbReference type="GO" id="GO:0005524">
    <property type="term" value="F:ATP binding"/>
    <property type="evidence" value="ECO:0007669"/>
    <property type="project" value="UniProtKB-KW"/>
</dbReference>
<dbReference type="InterPro" id="IPR050168">
    <property type="entry name" value="AAA_ATPase_domain"/>
</dbReference>
<dbReference type="Proteomes" id="UP000178656">
    <property type="component" value="Unassembled WGS sequence"/>
</dbReference>
<keyword evidence="1" id="KW-0547">Nucleotide-binding</keyword>
<dbReference type="InterPro" id="IPR003593">
    <property type="entry name" value="AAA+_ATPase"/>
</dbReference>
<dbReference type="EMBL" id="MFGM01000051">
    <property type="protein sequence ID" value="OGF35405.1"/>
    <property type="molecule type" value="Genomic_DNA"/>
</dbReference>
<dbReference type="SUPFAM" id="SSF52540">
    <property type="entry name" value="P-loop containing nucleoside triphosphate hydrolases"/>
    <property type="match status" value="1"/>
</dbReference>
<feature type="domain" description="AAA+ ATPase" evidence="3">
    <location>
        <begin position="309"/>
        <end position="444"/>
    </location>
</feature>
<feature type="region of interest" description="Disordered" evidence="2">
    <location>
        <begin position="576"/>
        <end position="616"/>
    </location>
</feature>
<feature type="compositionally biased region" description="Basic and acidic residues" evidence="2">
    <location>
        <begin position="576"/>
        <end position="586"/>
    </location>
</feature>
<dbReference type="PROSITE" id="PS00674">
    <property type="entry name" value="AAA"/>
    <property type="match status" value="1"/>
</dbReference>
<dbReference type="PANTHER" id="PTHR23077">
    <property type="entry name" value="AAA-FAMILY ATPASE"/>
    <property type="match status" value="1"/>
</dbReference>
<comment type="caution">
    <text evidence="4">The sequence shown here is derived from an EMBL/GenBank/DDBJ whole genome shotgun (WGS) entry which is preliminary data.</text>
</comment>
<keyword evidence="1" id="KW-0067">ATP-binding</keyword>
<dbReference type="Pfam" id="PF00004">
    <property type="entry name" value="AAA"/>
    <property type="match status" value="1"/>
</dbReference>
<sequence>MEKNQVILPSWYKDDLLKKFKARIAREFILYGNVNDIIRHPDPEARKTKPYLTLNEFLECLLVSSGREVVVFYNISDGFTFANARMEQLFNQLTEIDRLDQNQRTAQFNDSTSCLKLLEKALKNGSKIGVVITSAQTIVPSTGGNAMMPLPDRQAVERLKRWADNAKIKEHGNVIVLITDLLSEVNADLRKSGIGIESIMLPPPDRAEREAFIESFIPTGLDIKKTLVAAQGLNLRQLQEIFALAAVSGQPLTPAEIFARKNEILSKEFGDVTEFEDPLPFADIGGLVKVKCRLSRYILHMREGRIHKVPQGILLCGPPGTGKTLLGRGAAHEAGFPCLIWKNTRDKYLGVTEAQTEKQLYCTFACAPCIVINDEADLNDATRGGDNDSGVSERIMGMRMKFLANTKIRGKVLVLHMTNRPDRIDAALKRPGRMDERWHIDVPAPEARRQIFAISCRKRGIKTSMTDFSELAALTDELSGAHIDNFCRTAEEHADSLEKTVVDIDDFRFAINDRIPDASQKENDEMTLNSILECSSRKMLEDNINDRIMTIMKRGLVDDLGSYLERLIGRGIFVPPEDKIEPKDKAPAAAVEKPVVEKTAKPEQAVPTGGKDENKS</sequence>
<organism evidence="4 5">
    <name type="scientific">Candidatus Falkowbacteria bacterium RIFOXYC2_FULL_48_21</name>
    <dbReference type="NCBI Taxonomy" id="1798005"/>
    <lineage>
        <taxon>Bacteria</taxon>
        <taxon>Candidatus Falkowiibacteriota</taxon>
    </lineage>
</organism>
<dbReference type="InterPro" id="IPR027417">
    <property type="entry name" value="P-loop_NTPase"/>
</dbReference>
<proteinExistence type="inferred from homology"/>
<dbReference type="CDD" id="cd19481">
    <property type="entry name" value="RecA-like_protease"/>
    <property type="match status" value="1"/>
</dbReference>
<evidence type="ECO:0000259" key="3">
    <source>
        <dbReference type="SMART" id="SM00382"/>
    </source>
</evidence>
<evidence type="ECO:0000256" key="1">
    <source>
        <dbReference type="RuleBase" id="RU003651"/>
    </source>
</evidence>
<comment type="similarity">
    <text evidence="1">Belongs to the AAA ATPase family.</text>
</comment>